<evidence type="ECO:0000313" key="3">
    <source>
        <dbReference type="WBParaSite" id="nRc.2.0.1.t28039-RA"/>
    </source>
</evidence>
<reference evidence="3" key="1">
    <citation type="submission" date="2022-11" db="UniProtKB">
        <authorList>
            <consortium name="WormBaseParasite"/>
        </authorList>
    </citation>
    <scope>IDENTIFICATION</scope>
</reference>
<keyword evidence="1" id="KW-0812">Transmembrane</keyword>
<organism evidence="2 3">
    <name type="scientific">Romanomermis culicivorax</name>
    <name type="common">Nematode worm</name>
    <dbReference type="NCBI Taxonomy" id="13658"/>
    <lineage>
        <taxon>Eukaryota</taxon>
        <taxon>Metazoa</taxon>
        <taxon>Ecdysozoa</taxon>
        <taxon>Nematoda</taxon>
        <taxon>Enoplea</taxon>
        <taxon>Dorylaimia</taxon>
        <taxon>Mermithida</taxon>
        <taxon>Mermithoidea</taxon>
        <taxon>Mermithidae</taxon>
        <taxon>Romanomermis</taxon>
    </lineage>
</organism>
<dbReference type="WBParaSite" id="nRc.2.0.1.t28039-RA">
    <property type="protein sequence ID" value="nRc.2.0.1.t28039-RA"/>
    <property type="gene ID" value="nRc.2.0.1.g28039"/>
</dbReference>
<keyword evidence="1" id="KW-0472">Membrane</keyword>
<protein>
    <submittedName>
        <fullName evidence="3">Uncharacterized protein</fullName>
    </submittedName>
</protein>
<evidence type="ECO:0000256" key="1">
    <source>
        <dbReference type="SAM" id="Phobius"/>
    </source>
</evidence>
<dbReference type="Proteomes" id="UP000887565">
    <property type="component" value="Unplaced"/>
</dbReference>
<feature type="transmembrane region" description="Helical" evidence="1">
    <location>
        <begin position="7"/>
        <end position="30"/>
    </location>
</feature>
<accession>A0A915JP61</accession>
<name>A0A915JP61_ROMCU</name>
<proteinExistence type="predicted"/>
<sequence>MRQHSTVLTITFSYLVSSLPWSIAQLWLIFPGLYVH</sequence>
<keyword evidence="1" id="KW-1133">Transmembrane helix</keyword>
<evidence type="ECO:0000313" key="2">
    <source>
        <dbReference type="Proteomes" id="UP000887565"/>
    </source>
</evidence>
<dbReference type="AlphaFoldDB" id="A0A915JP61"/>
<keyword evidence="2" id="KW-1185">Reference proteome</keyword>